<dbReference type="RefSeq" id="WP_260192611.1">
    <property type="nucleotide sequence ID" value="NZ_JAFFZE010000014.1"/>
</dbReference>
<dbReference type="PANTHER" id="PTHR43364:SF5">
    <property type="entry name" value="REDUCTASE"/>
    <property type="match status" value="1"/>
</dbReference>
<dbReference type="PANTHER" id="PTHR43364">
    <property type="entry name" value="NADH-SPECIFIC METHYLGLYOXAL REDUCTASE-RELATED"/>
    <property type="match status" value="1"/>
</dbReference>
<gene>
    <name evidence="2" type="ORF">JT362_18625</name>
</gene>
<dbReference type="Proteomes" id="UP001156441">
    <property type="component" value="Unassembled WGS sequence"/>
</dbReference>
<dbReference type="InterPro" id="IPR023210">
    <property type="entry name" value="NADP_OxRdtase_dom"/>
</dbReference>
<name>A0ABT2JB79_9PSEU</name>
<dbReference type="InterPro" id="IPR036812">
    <property type="entry name" value="NAD(P)_OxRdtase_dom_sf"/>
</dbReference>
<proteinExistence type="predicted"/>
<organism evidence="2 3">
    <name type="scientific">Actinophytocola gossypii</name>
    <dbReference type="NCBI Taxonomy" id="2812003"/>
    <lineage>
        <taxon>Bacteria</taxon>
        <taxon>Bacillati</taxon>
        <taxon>Actinomycetota</taxon>
        <taxon>Actinomycetes</taxon>
        <taxon>Pseudonocardiales</taxon>
        <taxon>Pseudonocardiaceae</taxon>
    </lineage>
</organism>
<keyword evidence="3" id="KW-1185">Reference proteome</keyword>
<evidence type="ECO:0000259" key="1">
    <source>
        <dbReference type="Pfam" id="PF00248"/>
    </source>
</evidence>
<comment type="caution">
    <text evidence="2">The sequence shown here is derived from an EMBL/GenBank/DDBJ whole genome shotgun (WGS) entry which is preliminary data.</text>
</comment>
<dbReference type="Gene3D" id="3.20.20.100">
    <property type="entry name" value="NADP-dependent oxidoreductase domain"/>
    <property type="match status" value="1"/>
</dbReference>
<dbReference type="SUPFAM" id="SSF51430">
    <property type="entry name" value="NAD(P)-linked oxidoreductase"/>
    <property type="match status" value="1"/>
</dbReference>
<dbReference type="Pfam" id="PF00248">
    <property type="entry name" value="Aldo_ket_red"/>
    <property type="match status" value="1"/>
</dbReference>
<reference evidence="2 3" key="1">
    <citation type="submission" date="2021-02" db="EMBL/GenBank/DDBJ databases">
        <title>Actinophytocola xerophila sp. nov., isolated from soil of cotton cropping field.</title>
        <authorList>
            <person name="Huang R."/>
            <person name="Chen X."/>
            <person name="Ge X."/>
            <person name="Liu W."/>
        </authorList>
    </citation>
    <scope>NUCLEOTIDE SEQUENCE [LARGE SCALE GENOMIC DNA]</scope>
    <source>
        <strain evidence="2 3">S1-96</strain>
    </source>
</reference>
<feature type="domain" description="NADP-dependent oxidoreductase" evidence="1">
    <location>
        <begin position="15"/>
        <end position="306"/>
    </location>
</feature>
<sequence>MDYVRLGRTALKVSPLCLGTLNFGVRTTVDEAYGLMDAALGHGINYFDTANHYGWQVHRGLTEEIIGDWFAKGGGRREQVVLGSKVCNSMSDRPNDRGLSARHIVAACEDSLRRLKTDWIDLYQMHHADPDASWEEVWQAMELLVNQGKVRYVGSSNFTGWSLAAGQEKANQRGFLGLVSEQCLYNLLSRQPELELIPAANAYGIGVFACSPLHGGLLGGGLRKLAAGTAVKTAQGRAQVAIETRRADVAAYEDLCADLGVDPAELAQAWLLDRPGVNGVVIGPRTAEHLDCAVHALKLELDDSTRVALDRLFPPLTSQIPQAW</sequence>
<accession>A0ABT2JB79</accession>
<dbReference type="InterPro" id="IPR050523">
    <property type="entry name" value="AKR_Detox_Biosynth"/>
</dbReference>
<evidence type="ECO:0000313" key="3">
    <source>
        <dbReference type="Proteomes" id="UP001156441"/>
    </source>
</evidence>
<protein>
    <submittedName>
        <fullName evidence="2">Aldo/keto reductase</fullName>
    </submittedName>
</protein>
<evidence type="ECO:0000313" key="2">
    <source>
        <dbReference type="EMBL" id="MCT2585134.1"/>
    </source>
</evidence>
<dbReference type="EMBL" id="JAFFZE010000014">
    <property type="protein sequence ID" value="MCT2585134.1"/>
    <property type="molecule type" value="Genomic_DNA"/>
</dbReference>